<dbReference type="Proteomes" id="UP000515146">
    <property type="component" value="Unplaced"/>
</dbReference>
<organism evidence="1 2">
    <name type="scientific">Dermatophagoides pteronyssinus</name>
    <name type="common">European house dust mite</name>
    <dbReference type="NCBI Taxonomy" id="6956"/>
    <lineage>
        <taxon>Eukaryota</taxon>
        <taxon>Metazoa</taxon>
        <taxon>Ecdysozoa</taxon>
        <taxon>Arthropoda</taxon>
        <taxon>Chelicerata</taxon>
        <taxon>Arachnida</taxon>
        <taxon>Acari</taxon>
        <taxon>Acariformes</taxon>
        <taxon>Sarcoptiformes</taxon>
        <taxon>Astigmata</taxon>
        <taxon>Psoroptidia</taxon>
        <taxon>Analgoidea</taxon>
        <taxon>Pyroglyphidae</taxon>
        <taxon>Dermatophagoidinae</taxon>
        <taxon>Dermatophagoides</taxon>
    </lineage>
</organism>
<proteinExistence type="predicted"/>
<dbReference type="KEGG" id="dpte:113794331"/>
<protein>
    <submittedName>
        <fullName evidence="2">Uncharacterized protein LOC113794331</fullName>
    </submittedName>
</protein>
<keyword evidence="1" id="KW-1185">Reference proteome</keyword>
<name>A0A6P6Y433_DERPT</name>
<dbReference type="AlphaFoldDB" id="A0A6P6Y433"/>
<gene>
    <name evidence="2" type="primary">LOC113794331</name>
</gene>
<dbReference type="RefSeq" id="XP_027200248.1">
    <property type="nucleotide sequence ID" value="XM_027344447.1"/>
</dbReference>
<evidence type="ECO:0000313" key="2">
    <source>
        <dbReference type="RefSeq" id="XP_027200248.1"/>
    </source>
</evidence>
<feature type="non-terminal residue" evidence="2">
    <location>
        <position position="183"/>
    </location>
</feature>
<sequence>MDMPTTSSSSDNRKCTVPIEMIKQKILDWNDEIFIQAGMPEMFKGVDTLKRLKENSVIPLDDPIRILVTKCVIWKLKNDFGRLLGKRFEGTLATVAEWLVDKFPNLAPKNDFYYKDKTGSIRGHLRWRYYNTEKPERIVTSIGADLKFKKRKIEMMMIDNSMTLKTKKPNHIFIISNNNDDHC</sequence>
<evidence type="ECO:0000313" key="1">
    <source>
        <dbReference type="Proteomes" id="UP000515146"/>
    </source>
</evidence>
<reference evidence="2" key="1">
    <citation type="submission" date="2025-08" db="UniProtKB">
        <authorList>
            <consortium name="RefSeq"/>
        </authorList>
    </citation>
    <scope>IDENTIFICATION</scope>
    <source>
        <strain evidence="2">Airmid</strain>
    </source>
</reference>
<dbReference type="InParanoid" id="A0A6P6Y433"/>
<accession>A0A6P6Y433</accession>